<reference evidence="4 5" key="1">
    <citation type="submission" date="2017-02" db="EMBL/GenBank/DDBJ databases">
        <authorList>
            <person name="Peterson S.W."/>
        </authorList>
    </citation>
    <scope>NUCLEOTIDE SEQUENCE [LARGE SCALE GENOMIC DNA]</scope>
    <source>
        <strain evidence="4 5">CECT 9189</strain>
    </source>
</reference>
<dbReference type="GO" id="GO:0043683">
    <property type="term" value="P:type IV pilus assembly"/>
    <property type="evidence" value="ECO:0007669"/>
    <property type="project" value="InterPro"/>
</dbReference>
<dbReference type="AlphaFoldDB" id="A0A1T4SFA0"/>
<name>A0A1T4SFA0_9GAMM</name>
<dbReference type="GO" id="GO:0043107">
    <property type="term" value="P:type IV pilus-dependent motility"/>
    <property type="evidence" value="ECO:0007669"/>
    <property type="project" value="InterPro"/>
</dbReference>
<dbReference type="RefSeq" id="WP_080174422.1">
    <property type="nucleotide sequence ID" value="NZ_AP024854.1"/>
</dbReference>
<sequence length="211" mass="24473">MDQWRELNQRFLTLSRREQWLIAITGWVAIIFISFMFVIDPQITTSQNIKMSLSNTNNDIQTVKNELIIAKRKLAINPNKVLENKIEKYRQKNKLLAKQLETKIGSLVTPTQMTKLLEQVLRHSSELKLESMTSLPSEQLIPGNDVGYFIHPVSLNFSGSYFNVVNYLKKLEALPVKYYWLSLNYQVEKYPLANIELKVYTLGENKDFIGG</sequence>
<dbReference type="Proteomes" id="UP000191116">
    <property type="component" value="Unassembled WGS sequence"/>
</dbReference>
<evidence type="ECO:0000256" key="2">
    <source>
        <dbReference type="SAM" id="Phobius"/>
    </source>
</evidence>
<dbReference type="Gene3D" id="3.30.70.60">
    <property type="match status" value="1"/>
</dbReference>
<dbReference type="EMBL" id="FUWP01000006">
    <property type="protein sequence ID" value="SKA26984.1"/>
    <property type="molecule type" value="Genomic_DNA"/>
</dbReference>
<reference evidence="3 6" key="2">
    <citation type="submission" date="2024-01" db="EMBL/GenBank/DDBJ databases">
        <title>Active colonisers of the gastrointestinal tract of Atlantic salmon farmed in a warm water region.</title>
        <authorList>
            <person name="Bowman J.P."/>
        </authorList>
    </citation>
    <scope>NUCLEOTIDE SEQUENCE [LARGE SCALE GENOMIC DNA]</scope>
    <source>
        <strain evidence="3 6">S3MW1</strain>
    </source>
</reference>
<keyword evidence="1" id="KW-0175">Coiled coil</keyword>
<dbReference type="EMBL" id="JAYXUG010000010">
    <property type="protein sequence ID" value="MEC6832663.1"/>
    <property type="molecule type" value="Genomic_DNA"/>
</dbReference>
<evidence type="ECO:0000313" key="3">
    <source>
        <dbReference type="EMBL" id="MEC6832663.1"/>
    </source>
</evidence>
<organism evidence="4 5">
    <name type="scientific">Photobacterium toruni</name>
    <dbReference type="NCBI Taxonomy" id="1935446"/>
    <lineage>
        <taxon>Bacteria</taxon>
        <taxon>Pseudomonadati</taxon>
        <taxon>Pseudomonadota</taxon>
        <taxon>Gammaproteobacteria</taxon>
        <taxon>Vibrionales</taxon>
        <taxon>Vibrionaceae</taxon>
        <taxon>Photobacterium</taxon>
    </lineage>
</organism>
<evidence type="ECO:0000313" key="6">
    <source>
        <dbReference type="Proteomes" id="UP001306119"/>
    </source>
</evidence>
<gene>
    <name evidence="3" type="primary">pilO</name>
    <name evidence="4" type="ORF">CZ814_01564</name>
    <name evidence="3" type="ORF">VXS06_12925</name>
</gene>
<protein>
    <submittedName>
        <fullName evidence="4">General secretion pathway, M protein</fullName>
    </submittedName>
    <submittedName>
        <fullName evidence="3">Type 4a pilus biogenesis protein PilO</fullName>
    </submittedName>
</protein>
<dbReference type="InterPro" id="IPR007445">
    <property type="entry name" value="PilO"/>
</dbReference>
<dbReference type="InterPro" id="IPR014717">
    <property type="entry name" value="Transl_elong_EF1B/ribsomal_bS6"/>
</dbReference>
<keyword evidence="2" id="KW-0812">Transmembrane</keyword>
<feature type="coiled-coil region" evidence="1">
    <location>
        <begin position="53"/>
        <end position="99"/>
    </location>
</feature>
<dbReference type="Pfam" id="PF04350">
    <property type="entry name" value="PilO"/>
    <property type="match status" value="1"/>
</dbReference>
<evidence type="ECO:0000256" key="1">
    <source>
        <dbReference type="SAM" id="Coils"/>
    </source>
</evidence>
<evidence type="ECO:0000313" key="5">
    <source>
        <dbReference type="Proteomes" id="UP000191116"/>
    </source>
</evidence>
<keyword evidence="2" id="KW-1133">Transmembrane helix</keyword>
<dbReference type="Proteomes" id="UP001306119">
    <property type="component" value="Unassembled WGS sequence"/>
</dbReference>
<feature type="transmembrane region" description="Helical" evidence="2">
    <location>
        <begin position="20"/>
        <end position="39"/>
    </location>
</feature>
<accession>A0A1T4SFA0</accession>
<keyword evidence="2" id="KW-0472">Membrane</keyword>
<evidence type="ECO:0000313" key="4">
    <source>
        <dbReference type="EMBL" id="SKA26984.1"/>
    </source>
</evidence>
<keyword evidence="6" id="KW-1185">Reference proteome</keyword>
<dbReference type="OrthoDB" id="9151209at2"/>
<proteinExistence type="predicted"/>